<dbReference type="InterPro" id="IPR026983">
    <property type="entry name" value="DHC"/>
</dbReference>
<evidence type="ECO:0000313" key="4">
    <source>
        <dbReference type="WBParaSite" id="PgR047_g018_t01"/>
    </source>
</evidence>
<sequence>MQGSRIKIFGIWQIYVIIGKTEGLHRSFRIFFVVTLDDEPDAKRSQLYRLCLLHFAIRKRCEYGIHGWSKPIDVDDVELQLALSLFHELSSMEKEISFHCLRTSVLDIVYLSKIDNSFDARVFAVMCEWFFIGVNKFDDSLIEPLFPKTFRWEDVIHHLRSLNPEAYVLTGMHRNVDEYYRRKQLQKLAADVRTMFGNRDETLEMFCGGDSSKGELKDDTEVVGNLIVQCIQRELDAHQPAHLHRKRWYGTVISRDLRQRFRCMRKRPSVGLQKLLPQRKRVICAKKVVEHVALVEAFMQGTRGTIMRRKTAMLHIACGAARHLTQQFVAYDYLCTKVLRLEWISKPSGWTRAEQKVCVGDKSFQLQIQRVPSRHHERKVLVEVADYVLILEFQKRGLPHVHVLLCTKREHQLLLPEDIDHSLRLTFLGSHGYAKMEFMTNCQNVATVDVVDPPVPEIDGVQDNSKLWDNVEAMSNALRRNDDLDEPQANTRGGDAGANAVGVQVHWDPRAHIICQKKDNALAAIPFGAFAEAARCRGKYKSDTAIALATTGIAATLLIVALRLEYATKQGMTFDEVMSIAYVYTKVTCTGRLSDPPEGQQEYMQFLGCVLLGCKYDEKSDQIAELTSGDVHQRLQRVWVRAERRTKVPDERITITLHDRDTIEAILPVYVNSIIPASHWILRGVRILTFMPT</sequence>
<dbReference type="Proteomes" id="UP000887569">
    <property type="component" value="Unplaced"/>
</dbReference>
<dbReference type="AlphaFoldDB" id="A0A915BMN5"/>
<dbReference type="WBParaSite" id="PgR047_g018_t01">
    <property type="protein sequence ID" value="PgR047_g018_t01"/>
    <property type="gene ID" value="PgR047_g018"/>
</dbReference>
<dbReference type="Pfam" id="PF18198">
    <property type="entry name" value="AAA_lid_11"/>
    <property type="match status" value="1"/>
</dbReference>
<dbReference type="Gene3D" id="1.10.8.720">
    <property type="entry name" value="Region D6 of dynein motor"/>
    <property type="match status" value="1"/>
</dbReference>
<evidence type="ECO:0000259" key="1">
    <source>
        <dbReference type="Pfam" id="PF14214"/>
    </source>
</evidence>
<protein>
    <submittedName>
        <fullName evidence="4">Helitron helicase-like domain-containing protein</fullName>
    </submittedName>
</protein>
<evidence type="ECO:0000313" key="3">
    <source>
        <dbReference type="Proteomes" id="UP000887569"/>
    </source>
</evidence>
<dbReference type="Pfam" id="PF14214">
    <property type="entry name" value="Helitron_like_N"/>
    <property type="match status" value="1"/>
</dbReference>
<dbReference type="PANTHER" id="PTHR45703">
    <property type="entry name" value="DYNEIN HEAVY CHAIN"/>
    <property type="match status" value="1"/>
</dbReference>
<dbReference type="InterPro" id="IPR041658">
    <property type="entry name" value="AAA_lid_11"/>
</dbReference>
<feature type="domain" description="Helitron helicase-like" evidence="1">
    <location>
        <begin position="363"/>
        <end position="405"/>
    </location>
</feature>
<dbReference type="InterPro" id="IPR025476">
    <property type="entry name" value="Helitron_helicase-like"/>
</dbReference>
<dbReference type="GO" id="GO:0030286">
    <property type="term" value="C:dynein complex"/>
    <property type="evidence" value="ECO:0007669"/>
    <property type="project" value="InterPro"/>
</dbReference>
<keyword evidence="3" id="KW-1185">Reference proteome</keyword>
<evidence type="ECO:0000259" key="2">
    <source>
        <dbReference type="Pfam" id="PF18198"/>
    </source>
</evidence>
<dbReference type="InterPro" id="IPR042219">
    <property type="entry name" value="AAA_lid_11_sf"/>
</dbReference>
<proteinExistence type="predicted"/>
<organism evidence="3 4">
    <name type="scientific">Parascaris univalens</name>
    <name type="common">Nematode worm</name>
    <dbReference type="NCBI Taxonomy" id="6257"/>
    <lineage>
        <taxon>Eukaryota</taxon>
        <taxon>Metazoa</taxon>
        <taxon>Ecdysozoa</taxon>
        <taxon>Nematoda</taxon>
        <taxon>Chromadorea</taxon>
        <taxon>Rhabditida</taxon>
        <taxon>Spirurina</taxon>
        <taxon>Ascaridomorpha</taxon>
        <taxon>Ascaridoidea</taxon>
        <taxon>Ascarididae</taxon>
        <taxon>Parascaris</taxon>
    </lineage>
</organism>
<accession>A0A915BMN5</accession>
<dbReference type="GO" id="GO:0051959">
    <property type="term" value="F:dynein light intermediate chain binding"/>
    <property type="evidence" value="ECO:0007669"/>
    <property type="project" value="InterPro"/>
</dbReference>
<dbReference type="PANTHER" id="PTHR45703:SF37">
    <property type="entry name" value="DYNEINS HEAVY CHAIN"/>
    <property type="match status" value="1"/>
</dbReference>
<name>A0A915BMN5_PARUN</name>
<dbReference type="GO" id="GO:0045505">
    <property type="term" value="F:dynein intermediate chain binding"/>
    <property type="evidence" value="ECO:0007669"/>
    <property type="project" value="InterPro"/>
</dbReference>
<dbReference type="GO" id="GO:0007018">
    <property type="term" value="P:microtubule-based movement"/>
    <property type="evidence" value="ECO:0007669"/>
    <property type="project" value="InterPro"/>
</dbReference>
<reference evidence="4" key="1">
    <citation type="submission" date="2022-11" db="UniProtKB">
        <authorList>
            <consortium name="WormBaseParasite"/>
        </authorList>
    </citation>
    <scope>IDENTIFICATION</scope>
</reference>
<feature type="domain" description="Dynein heavy chain AAA lid" evidence="2">
    <location>
        <begin position="45"/>
        <end position="175"/>
    </location>
</feature>